<dbReference type="Pfam" id="PF21773">
    <property type="entry name" value="ODAD1_CC"/>
    <property type="match status" value="1"/>
</dbReference>
<accession>A0ABQ7GWC8</accession>
<keyword evidence="6" id="KW-1185">Reference proteome</keyword>
<feature type="compositionally biased region" description="Low complexity" evidence="3">
    <location>
        <begin position="245"/>
        <end position="260"/>
    </location>
</feature>
<feature type="coiled-coil region" evidence="2">
    <location>
        <begin position="107"/>
        <end position="134"/>
    </location>
</feature>
<proteinExistence type="predicted"/>
<organism evidence="5 6">
    <name type="scientific">Dunaliella salina</name>
    <name type="common">Green alga</name>
    <name type="synonym">Protococcus salinus</name>
    <dbReference type="NCBI Taxonomy" id="3046"/>
    <lineage>
        <taxon>Eukaryota</taxon>
        <taxon>Viridiplantae</taxon>
        <taxon>Chlorophyta</taxon>
        <taxon>core chlorophytes</taxon>
        <taxon>Chlorophyceae</taxon>
        <taxon>CS clade</taxon>
        <taxon>Chlamydomonadales</taxon>
        <taxon>Dunaliellaceae</taxon>
        <taxon>Dunaliella</taxon>
    </lineage>
</organism>
<dbReference type="EMBL" id="MU069562">
    <property type="protein sequence ID" value="KAF5838914.1"/>
    <property type="molecule type" value="Genomic_DNA"/>
</dbReference>
<keyword evidence="1 2" id="KW-0175">Coiled coil</keyword>
<evidence type="ECO:0000256" key="2">
    <source>
        <dbReference type="SAM" id="Coils"/>
    </source>
</evidence>
<feature type="region of interest" description="Disordered" evidence="3">
    <location>
        <begin position="230"/>
        <end position="316"/>
    </location>
</feature>
<feature type="domain" description="ODAD1 central coiled coil region" evidence="4">
    <location>
        <begin position="67"/>
        <end position="180"/>
    </location>
</feature>
<gene>
    <name evidence="5" type="ORF">DUNSADRAFT_2005</name>
</gene>
<evidence type="ECO:0000256" key="1">
    <source>
        <dbReference type="ARBA" id="ARBA00023054"/>
    </source>
</evidence>
<feature type="region of interest" description="Disordered" evidence="3">
    <location>
        <begin position="19"/>
        <end position="63"/>
    </location>
</feature>
<evidence type="ECO:0000313" key="5">
    <source>
        <dbReference type="EMBL" id="KAF5838914.1"/>
    </source>
</evidence>
<evidence type="ECO:0000256" key="3">
    <source>
        <dbReference type="SAM" id="MobiDB-lite"/>
    </source>
</evidence>
<evidence type="ECO:0000259" key="4">
    <source>
        <dbReference type="Pfam" id="PF21773"/>
    </source>
</evidence>
<feature type="compositionally biased region" description="Low complexity" evidence="3">
    <location>
        <begin position="268"/>
        <end position="277"/>
    </location>
</feature>
<comment type="caution">
    <text evidence="5">The sequence shown here is derived from an EMBL/GenBank/DDBJ whole genome shotgun (WGS) entry which is preliminary data.</text>
</comment>
<name>A0ABQ7GWC8_DUNSA</name>
<protein>
    <recommendedName>
        <fullName evidence="4">ODAD1 central coiled coil region domain-containing protein</fullName>
    </recommendedName>
</protein>
<dbReference type="PANTHER" id="PTHR21694:SF18">
    <property type="entry name" value="COILED-COIL DOMAIN-CONTAINING PROTEIN 63"/>
    <property type="match status" value="1"/>
</dbReference>
<dbReference type="PANTHER" id="PTHR21694">
    <property type="entry name" value="COILED-COIL DOMAIN-CONTAINING PROTEIN 63"/>
    <property type="match status" value="1"/>
</dbReference>
<sequence length="328" mass="34541">MHACFPQAQTKRIEGVVEAAEGGSPAARPPLSSGTQAKDSAASGTHAKDSTASGAPAKDSTATAAGALNPDAIVAWMKQASRISDLNSMVNHFCRLESLNYHLFDACNQANVRIATLQKELQSAQADLEHLESTEMMSRHKEVTANTLAKRDQALKRAEALHDKQVLLERRIALVRAGMSQALRTLGTSLAPPSRPEDPSSVYATLLQNLGTLETKARAVLSVYSKIMDKNTPGSEDHAGGLVRPSSSGSSASIGSHIPPAALPARPPSSLARPPSSITTKSPRVRGRPGLETGLSRASSSSSNEDSDGSPAVPLSREQLQAQLYAQN</sequence>
<reference evidence="5" key="1">
    <citation type="submission" date="2017-08" db="EMBL/GenBank/DDBJ databases">
        <authorList>
            <person name="Polle J.E."/>
            <person name="Barry K."/>
            <person name="Cushman J."/>
            <person name="Schmutz J."/>
            <person name="Tran D."/>
            <person name="Hathwaick L.T."/>
            <person name="Yim W.C."/>
            <person name="Jenkins J."/>
            <person name="Mckie-Krisberg Z.M."/>
            <person name="Prochnik S."/>
            <person name="Lindquist E."/>
            <person name="Dockter R.B."/>
            <person name="Adam C."/>
            <person name="Molina H."/>
            <person name="Bunkerborg J."/>
            <person name="Jin E."/>
            <person name="Buchheim M."/>
            <person name="Magnuson J."/>
        </authorList>
    </citation>
    <scope>NUCLEOTIDE SEQUENCE</scope>
    <source>
        <strain evidence="5">CCAP 19/18</strain>
    </source>
</reference>
<evidence type="ECO:0000313" key="6">
    <source>
        <dbReference type="Proteomes" id="UP000815325"/>
    </source>
</evidence>
<dbReference type="InterPro" id="IPR049258">
    <property type="entry name" value="ODAD1_CC"/>
</dbReference>
<dbReference type="Proteomes" id="UP000815325">
    <property type="component" value="Unassembled WGS sequence"/>
</dbReference>
<dbReference type="InterPro" id="IPR051876">
    <property type="entry name" value="ODA-DC/CCD"/>
</dbReference>